<dbReference type="AlphaFoldDB" id="A0A0D7BPH0"/>
<feature type="signal peptide" evidence="1">
    <location>
        <begin position="1"/>
        <end position="17"/>
    </location>
</feature>
<keyword evidence="3" id="KW-1185">Reference proteome</keyword>
<reference evidence="2 3" key="1">
    <citation type="journal article" date="2015" name="Fungal Genet. Biol.">
        <title>Evolution of novel wood decay mechanisms in Agaricales revealed by the genome sequences of Fistulina hepatica and Cylindrobasidium torrendii.</title>
        <authorList>
            <person name="Floudas D."/>
            <person name="Held B.W."/>
            <person name="Riley R."/>
            <person name="Nagy L.G."/>
            <person name="Koehler G."/>
            <person name="Ransdell A.S."/>
            <person name="Younus H."/>
            <person name="Chow J."/>
            <person name="Chiniquy J."/>
            <person name="Lipzen A."/>
            <person name="Tritt A."/>
            <person name="Sun H."/>
            <person name="Haridas S."/>
            <person name="LaButti K."/>
            <person name="Ohm R.A."/>
            <person name="Kues U."/>
            <person name="Blanchette R.A."/>
            <person name="Grigoriev I.V."/>
            <person name="Minto R.E."/>
            <person name="Hibbett D.S."/>
        </authorList>
    </citation>
    <scope>NUCLEOTIDE SEQUENCE [LARGE SCALE GENOMIC DNA]</scope>
    <source>
        <strain evidence="2 3">FP15055 ss-10</strain>
    </source>
</reference>
<proteinExistence type="predicted"/>
<keyword evidence="1" id="KW-0732">Signal</keyword>
<sequence>MLASATTFLSLASFAFAAATKASASADLGACEMLDDDFSHLDHKRFQGCNAMTKNCLQFSKNNHTPWEYNSCVAAATCWGPENLNSYLQCKDGHYDSASAPKLDTGLYANIAGGAKEALTFDKYNSFIEATLSEVGSNGLSNESVTLLKDFFWTPFTEDGDELYYDDLNVYVHRI</sequence>
<dbReference type="EMBL" id="KN880445">
    <property type="protein sequence ID" value="KIY72312.1"/>
    <property type="molecule type" value="Genomic_DNA"/>
</dbReference>
<dbReference type="Proteomes" id="UP000054007">
    <property type="component" value="Unassembled WGS sequence"/>
</dbReference>
<evidence type="ECO:0000313" key="3">
    <source>
        <dbReference type="Proteomes" id="UP000054007"/>
    </source>
</evidence>
<gene>
    <name evidence="2" type="ORF">CYLTODRAFT_486515</name>
</gene>
<organism evidence="2 3">
    <name type="scientific">Cylindrobasidium torrendii FP15055 ss-10</name>
    <dbReference type="NCBI Taxonomy" id="1314674"/>
    <lineage>
        <taxon>Eukaryota</taxon>
        <taxon>Fungi</taxon>
        <taxon>Dikarya</taxon>
        <taxon>Basidiomycota</taxon>
        <taxon>Agaricomycotina</taxon>
        <taxon>Agaricomycetes</taxon>
        <taxon>Agaricomycetidae</taxon>
        <taxon>Agaricales</taxon>
        <taxon>Marasmiineae</taxon>
        <taxon>Physalacriaceae</taxon>
        <taxon>Cylindrobasidium</taxon>
    </lineage>
</organism>
<name>A0A0D7BPH0_9AGAR</name>
<feature type="chain" id="PRO_5002317498" evidence="1">
    <location>
        <begin position="18"/>
        <end position="175"/>
    </location>
</feature>
<evidence type="ECO:0000256" key="1">
    <source>
        <dbReference type="SAM" id="SignalP"/>
    </source>
</evidence>
<dbReference type="OrthoDB" id="2734890at2759"/>
<accession>A0A0D7BPH0</accession>
<protein>
    <submittedName>
        <fullName evidence="2">Uncharacterized protein</fullName>
    </submittedName>
</protein>
<evidence type="ECO:0000313" key="2">
    <source>
        <dbReference type="EMBL" id="KIY72312.1"/>
    </source>
</evidence>